<protein>
    <recommendedName>
        <fullName evidence="3">Glycoside hydrolase</fullName>
    </recommendedName>
</protein>
<keyword evidence="2" id="KW-1185">Reference proteome</keyword>
<evidence type="ECO:0000313" key="1">
    <source>
        <dbReference type="EMBL" id="MEK8034051.1"/>
    </source>
</evidence>
<dbReference type="SUPFAM" id="SSF51445">
    <property type="entry name" value="(Trans)glycosidases"/>
    <property type="match status" value="1"/>
</dbReference>
<sequence>MNRTLSHVASGARRTLMGSVVLFAAAAGAGLVPNGVNLQPSYYNGGNVNFGWTLMRANPKIGSVRIEVEPGMEAQAATWLAQARSNGYKAIVTYHKWTVLGTNSTYELNQAADWWKRNYSKLRASGAFRVNLMNEWGDHNLTANDYATAYNAAIATVRTVYKDTIVIDAPGWGQETAIAAAALKGYNGGVKITDTKVMPSMHVYPGSWNQGKGRWLNTSDVDDLASAGRGLIVGEFGSGGSGGADWVAITDYARSKGYSVLGWAWNGDGGYMNMVTPSWNENPTATQFSKSGYWSTIYDRL</sequence>
<comment type="caution">
    <text evidence="1">The sequence shown here is derived from an EMBL/GenBank/DDBJ whole genome shotgun (WGS) entry which is preliminary data.</text>
</comment>
<accession>A0ABU9BW51</accession>
<dbReference type="EMBL" id="JBBUTG010000024">
    <property type="protein sequence ID" value="MEK8034051.1"/>
    <property type="molecule type" value="Genomic_DNA"/>
</dbReference>
<evidence type="ECO:0008006" key="3">
    <source>
        <dbReference type="Google" id="ProtNLM"/>
    </source>
</evidence>
<proteinExistence type="predicted"/>
<dbReference type="Gene3D" id="3.20.20.80">
    <property type="entry name" value="Glycosidases"/>
    <property type="match status" value="1"/>
</dbReference>
<organism evidence="1 2">
    <name type="scientific">Ideonella lacteola</name>
    <dbReference type="NCBI Taxonomy" id="2984193"/>
    <lineage>
        <taxon>Bacteria</taxon>
        <taxon>Pseudomonadati</taxon>
        <taxon>Pseudomonadota</taxon>
        <taxon>Betaproteobacteria</taxon>
        <taxon>Burkholderiales</taxon>
        <taxon>Sphaerotilaceae</taxon>
        <taxon>Ideonella</taxon>
    </lineage>
</organism>
<evidence type="ECO:0000313" key="2">
    <source>
        <dbReference type="Proteomes" id="UP001371218"/>
    </source>
</evidence>
<reference evidence="1 2" key="1">
    <citation type="submission" date="2024-04" db="EMBL/GenBank/DDBJ databases">
        <title>Novel species of the genus Ideonella isolated from streams.</title>
        <authorList>
            <person name="Lu H."/>
        </authorList>
    </citation>
    <scope>NUCLEOTIDE SEQUENCE [LARGE SCALE GENOMIC DNA]</scope>
    <source>
        <strain evidence="1 2">DXS29W</strain>
    </source>
</reference>
<name>A0ABU9BW51_9BURK</name>
<dbReference type="RefSeq" id="WP_341428475.1">
    <property type="nucleotide sequence ID" value="NZ_JBBUTG010000024.1"/>
</dbReference>
<dbReference type="Proteomes" id="UP001371218">
    <property type="component" value="Unassembled WGS sequence"/>
</dbReference>
<gene>
    <name evidence="1" type="ORF">AACH06_24775</name>
</gene>
<dbReference type="InterPro" id="IPR017853">
    <property type="entry name" value="GH"/>
</dbReference>